<sequence>MNTTATASYATSLVDVAKSNNTFETTAVGVEKIEKFFASRRSSTFASNLSFVVSKFLGFLLCYGRTQLKLLVELKDVIAPKRSSRTQLQLGAKFKDVYS</sequence>
<dbReference type="EMBL" id="JAJFAZ020000007">
    <property type="protein sequence ID" value="KAI5316676.1"/>
    <property type="molecule type" value="Genomic_DNA"/>
</dbReference>
<reference evidence="1 2" key="1">
    <citation type="journal article" date="2022" name="G3 (Bethesda)">
        <title>Whole-genome sequence and methylome profiling of the almond [Prunus dulcis (Mill.) D.A. Webb] cultivar 'Nonpareil'.</title>
        <authorList>
            <person name="D'Amico-Willman K.M."/>
            <person name="Ouma W.Z."/>
            <person name="Meulia T."/>
            <person name="Sideli G.M."/>
            <person name="Gradziel T.M."/>
            <person name="Fresnedo-Ramirez J."/>
        </authorList>
    </citation>
    <scope>NUCLEOTIDE SEQUENCE [LARGE SCALE GENOMIC DNA]</scope>
    <source>
        <strain evidence="1">Clone GOH B32 T37-40</strain>
    </source>
</reference>
<evidence type="ECO:0000313" key="1">
    <source>
        <dbReference type="EMBL" id="KAI5316676.1"/>
    </source>
</evidence>
<evidence type="ECO:0000313" key="2">
    <source>
        <dbReference type="Proteomes" id="UP001054821"/>
    </source>
</evidence>
<name>A0AAD4V2Q5_PRUDU</name>
<proteinExistence type="predicted"/>
<comment type="caution">
    <text evidence="1">The sequence shown here is derived from an EMBL/GenBank/DDBJ whole genome shotgun (WGS) entry which is preliminary data.</text>
</comment>
<dbReference type="AlphaFoldDB" id="A0AAD4V2Q5"/>
<accession>A0AAD4V2Q5</accession>
<protein>
    <submittedName>
        <fullName evidence="1">Uncharacterized protein</fullName>
    </submittedName>
</protein>
<gene>
    <name evidence="1" type="ORF">L3X38_036383</name>
</gene>
<organism evidence="1 2">
    <name type="scientific">Prunus dulcis</name>
    <name type="common">Almond</name>
    <name type="synonym">Amygdalus dulcis</name>
    <dbReference type="NCBI Taxonomy" id="3755"/>
    <lineage>
        <taxon>Eukaryota</taxon>
        <taxon>Viridiplantae</taxon>
        <taxon>Streptophyta</taxon>
        <taxon>Embryophyta</taxon>
        <taxon>Tracheophyta</taxon>
        <taxon>Spermatophyta</taxon>
        <taxon>Magnoliopsida</taxon>
        <taxon>eudicotyledons</taxon>
        <taxon>Gunneridae</taxon>
        <taxon>Pentapetalae</taxon>
        <taxon>rosids</taxon>
        <taxon>fabids</taxon>
        <taxon>Rosales</taxon>
        <taxon>Rosaceae</taxon>
        <taxon>Amygdaloideae</taxon>
        <taxon>Amygdaleae</taxon>
        <taxon>Prunus</taxon>
    </lineage>
</organism>
<keyword evidence="2" id="KW-1185">Reference proteome</keyword>
<dbReference type="Proteomes" id="UP001054821">
    <property type="component" value="Chromosome 7"/>
</dbReference>